<protein>
    <submittedName>
        <fullName evidence="2">Uncharacterized protein</fullName>
    </submittedName>
</protein>
<sequence>MATLGSINLEVHNHLTGKEKSVSQGRFIEDTGSTAEQRTNAIYLVPCFALLLCCFESGVRACKLGISPKKNRANLGPGPTEDSAEGRSPPPAENSEEP</sequence>
<keyword evidence="3" id="KW-1185">Reference proteome</keyword>
<gene>
    <name evidence="2" type="ORF">PCANC_16221</name>
</gene>
<evidence type="ECO:0000256" key="1">
    <source>
        <dbReference type="SAM" id="MobiDB-lite"/>
    </source>
</evidence>
<reference evidence="2 3" key="1">
    <citation type="submission" date="2017-11" db="EMBL/GenBank/DDBJ databases">
        <title>De novo assembly and phasing of dikaryotic genomes from two isolates of Puccinia coronata f. sp. avenae, the causal agent of oat crown rust.</title>
        <authorList>
            <person name="Miller M.E."/>
            <person name="Zhang Y."/>
            <person name="Omidvar V."/>
            <person name="Sperschneider J."/>
            <person name="Schwessinger B."/>
            <person name="Raley C."/>
            <person name="Palmer J.M."/>
            <person name="Garnica D."/>
            <person name="Upadhyaya N."/>
            <person name="Rathjen J."/>
            <person name="Taylor J.M."/>
            <person name="Park R.F."/>
            <person name="Dodds P.N."/>
            <person name="Hirsch C.D."/>
            <person name="Kianian S.F."/>
            <person name="Figueroa M."/>
        </authorList>
    </citation>
    <scope>NUCLEOTIDE SEQUENCE [LARGE SCALE GENOMIC DNA]</scope>
    <source>
        <strain evidence="2">12NC29</strain>
    </source>
</reference>
<proteinExistence type="predicted"/>
<name>A0A2N5U1F9_9BASI</name>
<feature type="region of interest" description="Disordered" evidence="1">
    <location>
        <begin position="68"/>
        <end position="98"/>
    </location>
</feature>
<dbReference type="EMBL" id="PGCJ01000345">
    <property type="protein sequence ID" value="PLW31586.1"/>
    <property type="molecule type" value="Genomic_DNA"/>
</dbReference>
<comment type="caution">
    <text evidence="2">The sequence shown here is derived from an EMBL/GenBank/DDBJ whole genome shotgun (WGS) entry which is preliminary data.</text>
</comment>
<evidence type="ECO:0000313" key="2">
    <source>
        <dbReference type="EMBL" id="PLW31586.1"/>
    </source>
</evidence>
<dbReference type="AlphaFoldDB" id="A0A2N5U1F9"/>
<organism evidence="2 3">
    <name type="scientific">Puccinia coronata f. sp. avenae</name>
    <dbReference type="NCBI Taxonomy" id="200324"/>
    <lineage>
        <taxon>Eukaryota</taxon>
        <taxon>Fungi</taxon>
        <taxon>Dikarya</taxon>
        <taxon>Basidiomycota</taxon>
        <taxon>Pucciniomycotina</taxon>
        <taxon>Pucciniomycetes</taxon>
        <taxon>Pucciniales</taxon>
        <taxon>Pucciniaceae</taxon>
        <taxon>Puccinia</taxon>
    </lineage>
</organism>
<evidence type="ECO:0000313" key="3">
    <source>
        <dbReference type="Proteomes" id="UP000235388"/>
    </source>
</evidence>
<dbReference type="Proteomes" id="UP000235388">
    <property type="component" value="Unassembled WGS sequence"/>
</dbReference>
<accession>A0A2N5U1F9</accession>